<dbReference type="Proteomes" id="UP000029643">
    <property type="component" value="Unassembled WGS sequence"/>
</dbReference>
<feature type="signal peptide" evidence="1">
    <location>
        <begin position="1"/>
        <end position="24"/>
    </location>
</feature>
<evidence type="ECO:0008006" key="4">
    <source>
        <dbReference type="Google" id="ProtNLM"/>
    </source>
</evidence>
<evidence type="ECO:0000313" key="3">
    <source>
        <dbReference type="Proteomes" id="UP000029643"/>
    </source>
</evidence>
<accession>A0A090X6M0</accession>
<name>A0A090X6M0_9FLAO</name>
<dbReference type="RefSeq" id="WP_042499844.1">
    <property type="nucleotide sequence ID" value="NZ_BBNU01000016.1"/>
</dbReference>
<dbReference type="EMBL" id="BBNU01000016">
    <property type="protein sequence ID" value="GAL81517.1"/>
    <property type="molecule type" value="Genomic_DNA"/>
</dbReference>
<feature type="chain" id="PRO_5001866877" description="Asparagine synthetase B" evidence="1">
    <location>
        <begin position="25"/>
        <end position="180"/>
    </location>
</feature>
<organism evidence="2 3">
    <name type="scientific">Algibacter lectus</name>
    <dbReference type="NCBI Taxonomy" id="221126"/>
    <lineage>
        <taxon>Bacteria</taxon>
        <taxon>Pseudomonadati</taxon>
        <taxon>Bacteroidota</taxon>
        <taxon>Flavobacteriia</taxon>
        <taxon>Flavobacteriales</taxon>
        <taxon>Flavobacteriaceae</taxon>
        <taxon>Algibacter</taxon>
    </lineage>
</organism>
<dbReference type="Pfam" id="PF11138">
    <property type="entry name" value="DUF2911"/>
    <property type="match status" value="1"/>
</dbReference>
<comment type="caution">
    <text evidence="2">The sequence shown here is derived from an EMBL/GenBank/DDBJ whole genome shotgun (WGS) entry which is preliminary data.</text>
</comment>
<keyword evidence="1" id="KW-0732">Signal</keyword>
<dbReference type="STRING" id="221126.SAMN04489722_11228"/>
<evidence type="ECO:0000313" key="2">
    <source>
        <dbReference type="EMBL" id="GAL81517.1"/>
    </source>
</evidence>
<evidence type="ECO:0000256" key="1">
    <source>
        <dbReference type="SAM" id="SignalP"/>
    </source>
</evidence>
<dbReference type="InterPro" id="IPR021314">
    <property type="entry name" value="DUF2911"/>
</dbReference>
<protein>
    <recommendedName>
        <fullName evidence="4">Asparagine synthetase B</fullName>
    </recommendedName>
</protein>
<dbReference type="AlphaFoldDB" id="A0A090X6M0"/>
<proteinExistence type="predicted"/>
<gene>
    <name evidence="2" type="ORF">JCM19274_1744</name>
</gene>
<sequence>MKKTTLLTSLVFVFALLLSTNVSAQKFAKLDKSPMDAAAFPTNYKEANKLIKIIYSRPQLKGRDLATLAPNGKVWRVGANEAAELTLFTDMKLGDSSVKAGTYTFYLIPDEKEWTAIISTDLNVWGSYFYNEANDVARLSVPVTSGEDLDAFSIVFDEADGAINMHLGWGTTRIAVPFTK</sequence>
<reference evidence="2 3" key="1">
    <citation type="journal article" date="2014" name="Genome Announc.">
        <title>Draft Genome Sequences of Marine Flavobacterium Algibacter lectus Strains SS8 and NR4.</title>
        <authorList>
            <person name="Takatani N."/>
            <person name="Nakanishi M."/>
            <person name="Meirelles P."/>
            <person name="Mino S."/>
            <person name="Suda W."/>
            <person name="Oshima K."/>
            <person name="Hattori M."/>
            <person name="Ohkuma M."/>
            <person name="Hosokawa M."/>
            <person name="Miyashita K."/>
            <person name="Thompson F.L."/>
            <person name="Niwa A."/>
            <person name="Sawabe T."/>
            <person name="Sawabe T."/>
        </authorList>
    </citation>
    <scope>NUCLEOTIDE SEQUENCE [LARGE SCALE GENOMIC DNA]</scope>
    <source>
        <strain evidence="3">JCM19274</strain>
    </source>
</reference>